<name>A0ABV0NVE2_9TELE</name>
<comment type="caution">
    <text evidence="1">The sequence shown here is derived from an EMBL/GenBank/DDBJ whole genome shotgun (WGS) entry which is preliminary data.</text>
</comment>
<sequence length="107" mass="12040">MFDFTALAGCSGLLSQAEKSKCFQMKYYTAMVSFCEHKYLSPVRELLITSDPAHLLPITPHGFLHVSSFYKPHKGAQQTYMTITQRVVEMLPSASLQLLILLQSVDL</sequence>
<gene>
    <name evidence="1" type="ORF">GOODEAATRI_017448</name>
</gene>
<dbReference type="Proteomes" id="UP001476798">
    <property type="component" value="Unassembled WGS sequence"/>
</dbReference>
<dbReference type="EMBL" id="JAHRIO010051394">
    <property type="protein sequence ID" value="MEQ2175386.1"/>
    <property type="molecule type" value="Genomic_DNA"/>
</dbReference>
<organism evidence="1 2">
    <name type="scientific">Goodea atripinnis</name>
    <dbReference type="NCBI Taxonomy" id="208336"/>
    <lineage>
        <taxon>Eukaryota</taxon>
        <taxon>Metazoa</taxon>
        <taxon>Chordata</taxon>
        <taxon>Craniata</taxon>
        <taxon>Vertebrata</taxon>
        <taxon>Euteleostomi</taxon>
        <taxon>Actinopterygii</taxon>
        <taxon>Neopterygii</taxon>
        <taxon>Teleostei</taxon>
        <taxon>Neoteleostei</taxon>
        <taxon>Acanthomorphata</taxon>
        <taxon>Ovalentaria</taxon>
        <taxon>Atherinomorphae</taxon>
        <taxon>Cyprinodontiformes</taxon>
        <taxon>Goodeidae</taxon>
        <taxon>Goodea</taxon>
    </lineage>
</organism>
<evidence type="ECO:0000313" key="1">
    <source>
        <dbReference type="EMBL" id="MEQ2175386.1"/>
    </source>
</evidence>
<reference evidence="1 2" key="1">
    <citation type="submission" date="2021-06" db="EMBL/GenBank/DDBJ databases">
        <authorList>
            <person name="Palmer J.M."/>
        </authorList>
    </citation>
    <scope>NUCLEOTIDE SEQUENCE [LARGE SCALE GENOMIC DNA]</scope>
    <source>
        <strain evidence="1 2">GA_2019</strain>
        <tissue evidence="1">Muscle</tissue>
    </source>
</reference>
<keyword evidence="2" id="KW-1185">Reference proteome</keyword>
<evidence type="ECO:0000313" key="2">
    <source>
        <dbReference type="Proteomes" id="UP001476798"/>
    </source>
</evidence>
<protein>
    <submittedName>
        <fullName evidence="1">Uncharacterized protein</fullName>
    </submittedName>
</protein>
<proteinExistence type="predicted"/>
<accession>A0ABV0NVE2</accession>